<dbReference type="InterPro" id="IPR036179">
    <property type="entry name" value="Ig-like_dom_sf"/>
</dbReference>
<evidence type="ECO:0000256" key="1">
    <source>
        <dbReference type="SAM" id="SignalP"/>
    </source>
</evidence>
<dbReference type="EMBL" id="VFJC01000003">
    <property type="protein sequence ID" value="KAB5584639.1"/>
    <property type="molecule type" value="Genomic_DNA"/>
</dbReference>
<evidence type="ECO:0000313" key="3">
    <source>
        <dbReference type="EMBL" id="KAB5584639.1"/>
    </source>
</evidence>
<dbReference type="AlphaFoldDB" id="A0A5N5PYA8"/>
<organism evidence="3 4">
    <name type="scientific">Pangasianodon hypophthalmus</name>
    <name type="common">Striped catfish</name>
    <name type="synonym">Helicophagus hypophthalmus</name>
    <dbReference type="NCBI Taxonomy" id="310915"/>
    <lineage>
        <taxon>Eukaryota</taxon>
        <taxon>Metazoa</taxon>
        <taxon>Chordata</taxon>
        <taxon>Craniata</taxon>
        <taxon>Vertebrata</taxon>
        <taxon>Euteleostomi</taxon>
        <taxon>Actinopterygii</taxon>
        <taxon>Neopterygii</taxon>
        <taxon>Teleostei</taxon>
        <taxon>Ostariophysi</taxon>
        <taxon>Siluriformes</taxon>
        <taxon>Pangasiidae</taxon>
        <taxon>Pangasianodon</taxon>
    </lineage>
</organism>
<dbReference type="InterPro" id="IPR007110">
    <property type="entry name" value="Ig-like_dom"/>
</dbReference>
<feature type="signal peptide" evidence="1">
    <location>
        <begin position="1"/>
        <end position="19"/>
    </location>
</feature>
<accession>A0A5N5PYA8</accession>
<dbReference type="InterPro" id="IPR013106">
    <property type="entry name" value="Ig_V-set"/>
</dbReference>
<dbReference type="Gene3D" id="2.60.40.10">
    <property type="entry name" value="Immunoglobulins"/>
    <property type="match status" value="1"/>
</dbReference>
<proteinExistence type="predicted"/>
<dbReference type="Proteomes" id="UP000327468">
    <property type="component" value="Chromosome 2"/>
</dbReference>
<keyword evidence="1" id="KW-0732">Signal</keyword>
<comment type="caution">
    <text evidence="3">The sequence shown here is derived from an EMBL/GenBank/DDBJ whole genome shotgun (WGS) entry which is preliminary data.</text>
</comment>
<reference evidence="3 4" key="1">
    <citation type="submission" date="2019-06" db="EMBL/GenBank/DDBJ databases">
        <title>A chromosome-scale genome assembly of the striped catfish, Pangasianodon hypophthalmus.</title>
        <authorList>
            <person name="Wen M."/>
            <person name="Zahm M."/>
            <person name="Roques C."/>
            <person name="Cabau C."/>
            <person name="Klopp C."/>
            <person name="Donnadieu C."/>
            <person name="Jouanno E."/>
            <person name="Avarre J.-C."/>
            <person name="Campet M."/>
            <person name="Ha T.T.T."/>
            <person name="Dugue R."/>
            <person name="Lampietro C."/>
            <person name="Louis A."/>
            <person name="Herpin A."/>
            <person name="Echchiki A."/>
            <person name="Berthelot C."/>
            <person name="Parey E."/>
            <person name="Roest-Crollius H."/>
            <person name="Braasch I."/>
            <person name="Postlethwait J."/>
            <person name="Bobe J."/>
            <person name="Montfort J."/>
            <person name="Bouchez O."/>
            <person name="Begum T."/>
            <person name="Schartl M."/>
            <person name="Guiguen Y."/>
        </authorList>
    </citation>
    <scope>NUCLEOTIDE SEQUENCE [LARGE SCALE GENOMIC DNA]</scope>
    <source>
        <strain evidence="3 4">Indonesia</strain>
        <tissue evidence="3">Blood</tissue>
    </source>
</reference>
<dbReference type="PROSITE" id="PS50835">
    <property type="entry name" value="IG_LIKE"/>
    <property type="match status" value="1"/>
</dbReference>
<name>A0A5N5PYA8_PANHP</name>
<dbReference type="Pfam" id="PF07686">
    <property type="entry name" value="V-set"/>
    <property type="match status" value="1"/>
</dbReference>
<feature type="chain" id="PRO_5024435876" description="Ig-like domain-containing protein" evidence="1">
    <location>
        <begin position="20"/>
        <end position="171"/>
    </location>
</feature>
<feature type="domain" description="Ig-like" evidence="2">
    <location>
        <begin position="35"/>
        <end position="127"/>
    </location>
</feature>
<keyword evidence="4" id="KW-1185">Reference proteome</keyword>
<gene>
    <name evidence="3" type="ORF">PHYPO_G00109810</name>
</gene>
<dbReference type="SMART" id="SM00409">
    <property type="entry name" value="IG"/>
    <property type="match status" value="1"/>
</dbReference>
<dbReference type="InterPro" id="IPR013783">
    <property type="entry name" value="Ig-like_fold"/>
</dbReference>
<evidence type="ECO:0000259" key="2">
    <source>
        <dbReference type="PROSITE" id="PS50835"/>
    </source>
</evidence>
<dbReference type="InterPro" id="IPR003599">
    <property type="entry name" value="Ig_sub"/>
</dbReference>
<protein>
    <recommendedName>
        <fullName evidence="2">Ig-like domain-containing protein</fullName>
    </recommendedName>
</protein>
<dbReference type="SUPFAM" id="SSF48726">
    <property type="entry name" value="Immunoglobulin"/>
    <property type="match status" value="1"/>
</dbReference>
<evidence type="ECO:0000313" key="4">
    <source>
        <dbReference type="Proteomes" id="UP000327468"/>
    </source>
</evidence>
<sequence>MQTAVFFTVIILLTASAVANEVNMTVEHSGGKKCGENVTLLCRLSSESKVVLEFSWVLNLAENSTKVLCNSSKPEKRESNRIHCKYQRNQYLALTITHPQQSDNGLYFCKAQTSIGHNSKMISVNITDCANQRSPRINGPRPNNACASERKWINLLVSLTALLSLILDSSM</sequence>